<evidence type="ECO:0000256" key="9">
    <source>
        <dbReference type="SAM" id="MobiDB-lite"/>
    </source>
</evidence>
<proteinExistence type="inferred from homology"/>
<feature type="transmembrane region" description="Helical" evidence="8">
    <location>
        <begin position="261"/>
        <end position="281"/>
    </location>
</feature>
<gene>
    <name evidence="11" type="ORF">GCM10023167_05000</name>
</gene>
<feature type="transmembrane region" description="Helical" evidence="8">
    <location>
        <begin position="158"/>
        <end position="176"/>
    </location>
</feature>
<evidence type="ECO:0000256" key="7">
    <source>
        <dbReference type="ARBA" id="ARBA00023136"/>
    </source>
</evidence>
<evidence type="ECO:0000256" key="4">
    <source>
        <dbReference type="ARBA" id="ARBA00022692"/>
    </source>
</evidence>
<evidence type="ECO:0000256" key="6">
    <source>
        <dbReference type="ARBA" id="ARBA00022989"/>
    </source>
</evidence>
<protein>
    <recommendedName>
        <fullName evidence="10">ABC transmembrane type-1 domain-containing protein</fullName>
    </recommendedName>
</protein>
<evidence type="ECO:0000259" key="10">
    <source>
        <dbReference type="PROSITE" id="PS50928"/>
    </source>
</evidence>
<comment type="similarity">
    <text evidence="8">Belongs to the binding-protein-dependent transport system permease family.</text>
</comment>
<feature type="compositionally biased region" description="Polar residues" evidence="9">
    <location>
        <begin position="1"/>
        <end position="20"/>
    </location>
</feature>
<dbReference type="SUPFAM" id="SSF161098">
    <property type="entry name" value="MetI-like"/>
    <property type="match status" value="1"/>
</dbReference>
<dbReference type="Proteomes" id="UP001500642">
    <property type="component" value="Unassembled WGS sequence"/>
</dbReference>
<keyword evidence="7 8" id="KW-0472">Membrane</keyword>
<feature type="transmembrane region" description="Helical" evidence="8">
    <location>
        <begin position="45"/>
        <end position="64"/>
    </location>
</feature>
<dbReference type="EMBL" id="BAABGL010000002">
    <property type="protein sequence ID" value="GAA4384377.1"/>
    <property type="molecule type" value="Genomic_DNA"/>
</dbReference>
<evidence type="ECO:0000256" key="3">
    <source>
        <dbReference type="ARBA" id="ARBA00022475"/>
    </source>
</evidence>
<evidence type="ECO:0000256" key="5">
    <source>
        <dbReference type="ARBA" id="ARBA00022970"/>
    </source>
</evidence>
<accession>A0ABP8J3F1</accession>
<keyword evidence="6 8" id="KW-1133">Transmembrane helix</keyword>
<evidence type="ECO:0000313" key="12">
    <source>
        <dbReference type="Proteomes" id="UP001500642"/>
    </source>
</evidence>
<keyword evidence="3" id="KW-1003">Cell membrane</keyword>
<feature type="region of interest" description="Disordered" evidence="9">
    <location>
        <begin position="1"/>
        <end position="36"/>
    </location>
</feature>
<sequence length="296" mass="31450">MTQDSSPAAGTRTSDPSTRPASDPAPPPHVKPGMSKRKKAKISRGIQYAILLIALALVVIAADWGRLAETFLNVDVALGMFPEVITVALKNTLLFTLLGFVLGLALAIVLALMRLSSVGPYRWISAIYIEFFRGLPALVVFLVMGFGLPVAFPGMGLSKLVVIMIALGLVSSAYMAETIRAGIQAVPKGQVEAARSLGMSSSRAMITIVLPQAFRIILPPLTNELILLTKDSSLAYILGSAVGGRELAALARAEIVNSASLTPFIVIALCYLVITIPLSYLSRVLERKFGDVGTKS</sequence>
<reference evidence="12" key="1">
    <citation type="journal article" date="2019" name="Int. J. Syst. Evol. Microbiol.">
        <title>The Global Catalogue of Microorganisms (GCM) 10K type strain sequencing project: providing services to taxonomists for standard genome sequencing and annotation.</title>
        <authorList>
            <consortium name="The Broad Institute Genomics Platform"/>
            <consortium name="The Broad Institute Genome Sequencing Center for Infectious Disease"/>
            <person name="Wu L."/>
            <person name="Ma J."/>
        </authorList>
    </citation>
    <scope>NUCLEOTIDE SEQUENCE [LARGE SCALE GENOMIC DNA]</scope>
    <source>
        <strain evidence="12">JCM 17808</strain>
    </source>
</reference>
<dbReference type="PROSITE" id="PS50928">
    <property type="entry name" value="ABC_TM1"/>
    <property type="match status" value="1"/>
</dbReference>
<dbReference type="PANTHER" id="PTHR30614:SF0">
    <property type="entry name" value="L-CYSTINE TRANSPORT SYSTEM PERMEASE PROTEIN TCYL"/>
    <property type="match status" value="1"/>
</dbReference>
<dbReference type="InterPro" id="IPR035906">
    <property type="entry name" value="MetI-like_sf"/>
</dbReference>
<dbReference type="PANTHER" id="PTHR30614">
    <property type="entry name" value="MEMBRANE COMPONENT OF AMINO ACID ABC TRANSPORTER"/>
    <property type="match status" value="1"/>
</dbReference>
<dbReference type="InterPro" id="IPR010065">
    <property type="entry name" value="AA_ABC_transptr_permease_3TM"/>
</dbReference>
<keyword evidence="2 8" id="KW-0813">Transport</keyword>
<organism evidence="11 12">
    <name type="scientific">Brevibacterium pityocampae</name>
    <dbReference type="NCBI Taxonomy" id="506594"/>
    <lineage>
        <taxon>Bacteria</taxon>
        <taxon>Bacillati</taxon>
        <taxon>Actinomycetota</taxon>
        <taxon>Actinomycetes</taxon>
        <taxon>Micrococcales</taxon>
        <taxon>Brevibacteriaceae</taxon>
        <taxon>Brevibacterium</taxon>
    </lineage>
</organism>
<comment type="caution">
    <text evidence="11">The sequence shown here is derived from an EMBL/GenBank/DDBJ whole genome shotgun (WGS) entry which is preliminary data.</text>
</comment>
<feature type="transmembrane region" description="Helical" evidence="8">
    <location>
        <begin position="134"/>
        <end position="152"/>
    </location>
</feature>
<dbReference type="InterPro" id="IPR000515">
    <property type="entry name" value="MetI-like"/>
</dbReference>
<feature type="transmembrane region" description="Helical" evidence="8">
    <location>
        <begin position="93"/>
        <end position="113"/>
    </location>
</feature>
<name>A0ABP8J3F1_9MICO</name>
<dbReference type="Pfam" id="PF00528">
    <property type="entry name" value="BPD_transp_1"/>
    <property type="match status" value="1"/>
</dbReference>
<evidence type="ECO:0000313" key="11">
    <source>
        <dbReference type="EMBL" id="GAA4384377.1"/>
    </source>
</evidence>
<evidence type="ECO:0000256" key="8">
    <source>
        <dbReference type="RuleBase" id="RU363032"/>
    </source>
</evidence>
<dbReference type="NCBIfam" id="TIGR01726">
    <property type="entry name" value="HEQRo_perm_3TM"/>
    <property type="match status" value="1"/>
</dbReference>
<keyword evidence="5" id="KW-0029">Amino-acid transport</keyword>
<feature type="domain" description="ABC transmembrane type-1" evidence="10">
    <location>
        <begin position="89"/>
        <end position="282"/>
    </location>
</feature>
<evidence type="ECO:0000256" key="2">
    <source>
        <dbReference type="ARBA" id="ARBA00022448"/>
    </source>
</evidence>
<dbReference type="InterPro" id="IPR043429">
    <property type="entry name" value="ArtM/GltK/GlnP/TcyL/YhdX-like"/>
</dbReference>
<dbReference type="Gene3D" id="1.10.3720.10">
    <property type="entry name" value="MetI-like"/>
    <property type="match status" value="1"/>
</dbReference>
<keyword evidence="4 8" id="KW-0812">Transmembrane</keyword>
<comment type="subcellular location">
    <subcellularLocation>
        <location evidence="1 8">Cell membrane</location>
        <topology evidence="1 8">Multi-pass membrane protein</topology>
    </subcellularLocation>
</comment>
<keyword evidence="12" id="KW-1185">Reference proteome</keyword>
<dbReference type="CDD" id="cd06261">
    <property type="entry name" value="TM_PBP2"/>
    <property type="match status" value="1"/>
</dbReference>
<evidence type="ECO:0000256" key="1">
    <source>
        <dbReference type="ARBA" id="ARBA00004651"/>
    </source>
</evidence>